<dbReference type="InterPro" id="IPR001680">
    <property type="entry name" value="WD40_rpt"/>
</dbReference>
<dbReference type="PANTHER" id="PTHR15052">
    <property type="entry name" value="RNA POLYMERASE III TRANSCRIPTION INITIATION FACTOR COMPLEX SUBUNIT"/>
    <property type="match status" value="1"/>
</dbReference>
<dbReference type="InterPro" id="IPR036322">
    <property type="entry name" value="WD40_repeat_dom_sf"/>
</dbReference>
<dbReference type="Proteomes" id="UP001305779">
    <property type="component" value="Unassembled WGS sequence"/>
</dbReference>
<evidence type="ECO:0000313" key="5">
    <source>
        <dbReference type="EMBL" id="KAK4493990.1"/>
    </source>
</evidence>
<keyword evidence="6" id="KW-1185">Reference proteome</keyword>
<evidence type="ECO:0000313" key="6">
    <source>
        <dbReference type="Proteomes" id="UP001305779"/>
    </source>
</evidence>
<dbReference type="SUPFAM" id="SSF50978">
    <property type="entry name" value="WD40 repeat-like"/>
    <property type="match status" value="1"/>
</dbReference>
<accession>A0ABR0DYB2</accession>
<gene>
    <name evidence="5" type="ORF">PRZ48_015176</name>
</gene>
<feature type="region of interest" description="Disordered" evidence="4">
    <location>
        <begin position="121"/>
        <end position="140"/>
    </location>
</feature>
<sequence length="744" mass="82033">MASLRSSTRTTPRKTYTVDAFEGIQDLLQDSSESESEDEEQQAGQEGDEGEEEEESEEHGFKARAAEIEPDDDSMSGLDELGPVEEEEVDQRASDAGEADLDDSISIIEDVGPSNRITGTRMKRKRVKKTPPPRSGEPTYVRGVPAEIHYFSKPERLKWIFGPTKDDQAPVIKARNKWTNRRGFPSRTPHRDDRGGFAYNKTYGAEIENAESNWKWILEGGGREAFRQRQMMRPVTLAEVQPYLPTDFDLRTFVMGPVDQRKVYSMKTRQFVSMSAAFATTPQPQTNGHTGKLSSSNKNGFILNLGARVQSLDWAPNQEGPKQYLAATVLPFKRPDQPPVDAPNAPSFTPQPQHRSSIQVWEFSTNADNAVDDTKPPGLSLVLGTSIGDLKAIKWCPVPCKHREGLGLLACVSSDGAIRVLDVPPPEKTKRTNILVEGFAFECRPPNTVCTAFTWISSSRIAASCANGFVAVWDLDKALPSGNKNPRPTIYTAASTSYIMSIASCYPSFPHMIITTSLNGFITLMDLRQPHPNAGTTQTNRTRIGQTMVMWHDFAHAGFSVEDNQAVRFYPLRRWFTGLGTAKIKGHVTSMAVSPCHPYVLVGSTAGEVLGHNPVRRLFDGAKCPANQQRWFTHEWRRPTKEEREAAELAETEPASDKSGGVDMQTLVGKDGLSRITDGFKPQVAVLNACSAPATEDTDGAMFHTIYEEKTAVTALAWNPNLHVGGWAAAGMADGLLKVEDVSM</sequence>
<feature type="compositionally biased region" description="Basic residues" evidence="4">
    <location>
        <begin position="121"/>
        <end position="131"/>
    </location>
</feature>
<dbReference type="Gene3D" id="2.130.10.10">
    <property type="entry name" value="YVTN repeat-like/Quinoprotein amine dehydrogenase"/>
    <property type="match status" value="1"/>
</dbReference>
<evidence type="ECO:0000256" key="3">
    <source>
        <dbReference type="ARBA" id="ARBA00023242"/>
    </source>
</evidence>
<proteinExistence type="predicted"/>
<feature type="region of interest" description="Disordered" evidence="4">
    <location>
        <begin position="637"/>
        <end position="663"/>
    </location>
</feature>
<evidence type="ECO:0000256" key="2">
    <source>
        <dbReference type="ARBA" id="ARBA00023163"/>
    </source>
</evidence>
<dbReference type="EMBL" id="JAXOVC010000015">
    <property type="protein sequence ID" value="KAK4493990.1"/>
    <property type="molecule type" value="Genomic_DNA"/>
</dbReference>
<feature type="compositionally biased region" description="Basic and acidic residues" evidence="4">
    <location>
        <begin position="637"/>
        <end position="647"/>
    </location>
</feature>
<evidence type="ECO:0000256" key="4">
    <source>
        <dbReference type="SAM" id="MobiDB-lite"/>
    </source>
</evidence>
<dbReference type="Pfam" id="PF00400">
    <property type="entry name" value="WD40"/>
    <property type="match status" value="1"/>
</dbReference>
<keyword evidence="3" id="KW-0539">Nucleus</keyword>
<feature type="compositionally biased region" description="Polar residues" evidence="4">
    <location>
        <begin position="1"/>
        <end position="14"/>
    </location>
</feature>
<organism evidence="5 6">
    <name type="scientific">Zasmidium cellare</name>
    <name type="common">Wine cellar mold</name>
    <name type="synonym">Racodium cellare</name>
    <dbReference type="NCBI Taxonomy" id="395010"/>
    <lineage>
        <taxon>Eukaryota</taxon>
        <taxon>Fungi</taxon>
        <taxon>Dikarya</taxon>
        <taxon>Ascomycota</taxon>
        <taxon>Pezizomycotina</taxon>
        <taxon>Dothideomycetes</taxon>
        <taxon>Dothideomycetidae</taxon>
        <taxon>Mycosphaerellales</taxon>
        <taxon>Mycosphaerellaceae</taxon>
        <taxon>Zasmidium</taxon>
    </lineage>
</organism>
<name>A0ABR0DYB2_ZASCE</name>
<feature type="region of interest" description="Disordered" evidence="4">
    <location>
        <begin position="1"/>
        <end position="105"/>
    </location>
</feature>
<reference evidence="5 6" key="1">
    <citation type="journal article" date="2023" name="G3 (Bethesda)">
        <title>A chromosome-level genome assembly of Zasmidium syzygii isolated from banana leaves.</title>
        <authorList>
            <person name="van Westerhoven A.C."/>
            <person name="Mehrabi R."/>
            <person name="Talebi R."/>
            <person name="Steentjes M.B.F."/>
            <person name="Corcolon B."/>
            <person name="Chong P.A."/>
            <person name="Kema G.H.J."/>
            <person name="Seidl M.F."/>
        </authorList>
    </citation>
    <scope>NUCLEOTIDE SEQUENCE [LARGE SCALE GENOMIC DNA]</scope>
    <source>
        <strain evidence="5 6">P124</strain>
    </source>
</reference>
<keyword evidence="2" id="KW-0804">Transcription</keyword>
<feature type="compositionally biased region" description="Basic and acidic residues" evidence="4">
    <location>
        <begin position="58"/>
        <end position="67"/>
    </location>
</feature>
<dbReference type="InterPro" id="IPR052416">
    <property type="entry name" value="GTF3C_component"/>
</dbReference>
<evidence type="ECO:0000256" key="1">
    <source>
        <dbReference type="ARBA" id="ARBA00004123"/>
    </source>
</evidence>
<comment type="caution">
    <text evidence="5">The sequence shown here is derived from an EMBL/GenBank/DDBJ whole genome shotgun (WGS) entry which is preliminary data.</text>
</comment>
<dbReference type="PANTHER" id="PTHR15052:SF2">
    <property type="entry name" value="GENERAL TRANSCRIPTION FACTOR 3C POLYPEPTIDE 2"/>
    <property type="match status" value="1"/>
</dbReference>
<feature type="compositionally biased region" description="Acidic residues" evidence="4">
    <location>
        <begin position="32"/>
        <end position="57"/>
    </location>
</feature>
<comment type="subcellular location">
    <subcellularLocation>
        <location evidence="1">Nucleus</location>
    </subcellularLocation>
</comment>
<dbReference type="InterPro" id="IPR015943">
    <property type="entry name" value="WD40/YVTN_repeat-like_dom_sf"/>
</dbReference>
<protein>
    <submittedName>
        <fullName evidence="5">Uncharacterized protein</fullName>
    </submittedName>
</protein>